<evidence type="ECO:0000313" key="9">
    <source>
        <dbReference type="Proteomes" id="UP000288716"/>
    </source>
</evidence>
<name>A0A443S0E6_9ACAR</name>
<dbReference type="STRING" id="299467.A0A443S0E6"/>
<dbReference type="PANTHER" id="PTHR10037">
    <property type="entry name" value="VOLTAGE-GATED CATION CHANNEL CALCIUM AND SODIUM"/>
    <property type="match status" value="1"/>
</dbReference>
<dbReference type="PANTHER" id="PTHR10037:SF288">
    <property type="entry name" value="SODIUM CHANNEL PROTEIN PARA"/>
    <property type="match status" value="1"/>
</dbReference>
<protein>
    <submittedName>
        <fullName evidence="8">Voltage-gated sodium channel alpha subunit-like protein</fullName>
    </submittedName>
</protein>
<dbReference type="GO" id="GO:0019228">
    <property type="term" value="P:neuronal action potential"/>
    <property type="evidence" value="ECO:0007669"/>
    <property type="project" value="TreeGrafter"/>
</dbReference>
<dbReference type="OrthoDB" id="2984333at2759"/>
<dbReference type="EMBL" id="NCKV01014125">
    <property type="protein sequence ID" value="RWS21012.1"/>
    <property type="molecule type" value="Genomic_DNA"/>
</dbReference>
<keyword evidence="2 5" id="KW-0812">Transmembrane</keyword>
<accession>A0A443S0E6</accession>
<feature type="domain" description="Ion transport" evidence="6">
    <location>
        <begin position="97"/>
        <end position="221"/>
    </location>
</feature>
<keyword evidence="9" id="KW-1185">Reference proteome</keyword>
<gene>
    <name evidence="8" type="ORF">B4U80_07998</name>
</gene>
<comment type="subcellular location">
    <subcellularLocation>
        <location evidence="1">Membrane</location>
        <topology evidence="1">Multi-pass membrane protein</topology>
    </subcellularLocation>
</comment>
<evidence type="ECO:0000256" key="4">
    <source>
        <dbReference type="ARBA" id="ARBA00023136"/>
    </source>
</evidence>
<dbReference type="SUPFAM" id="SSF81324">
    <property type="entry name" value="Voltage-gated potassium channels"/>
    <property type="match status" value="1"/>
</dbReference>
<feature type="transmembrane region" description="Helical" evidence="5">
    <location>
        <begin position="99"/>
        <end position="117"/>
    </location>
</feature>
<evidence type="ECO:0000256" key="1">
    <source>
        <dbReference type="ARBA" id="ARBA00004141"/>
    </source>
</evidence>
<evidence type="ECO:0000259" key="6">
    <source>
        <dbReference type="Pfam" id="PF00520"/>
    </source>
</evidence>
<dbReference type="GO" id="GO:0086010">
    <property type="term" value="P:membrane depolarization during action potential"/>
    <property type="evidence" value="ECO:0007669"/>
    <property type="project" value="TreeGrafter"/>
</dbReference>
<evidence type="ECO:0000313" key="8">
    <source>
        <dbReference type="EMBL" id="RWS21012.1"/>
    </source>
</evidence>
<keyword evidence="4 5" id="KW-0472">Membrane</keyword>
<keyword evidence="8" id="KW-0406">Ion transport</keyword>
<feature type="non-terminal residue" evidence="8">
    <location>
        <position position="1"/>
    </location>
</feature>
<dbReference type="AlphaFoldDB" id="A0A443S0E6"/>
<sequence length="221" mass="26496">KFKQAIRHAQLQKERTFDSSSIHSNIEAADQVYEADRTSEEIKAENIETVSADIFSEYPNDCFPEKFYHRFPWCNGETEFWLKWKDFRYKCYNLVENKYFETTIIILILISSLTLALEDIHLKEREWMQKILWYSDKVFTGIFFFEMVLKWFAYGFKTYFTNGWCWLDFIIVMVRRMLLKNVSVINGVAELLGVFKIQAFKTMKTLRALRPLRAMSRMQGM</sequence>
<reference evidence="8 9" key="1">
    <citation type="journal article" date="2018" name="Gigascience">
        <title>Genomes of trombidid mites reveal novel predicted allergens and laterally-transferred genes associated with secondary metabolism.</title>
        <authorList>
            <person name="Dong X."/>
            <person name="Chaisiri K."/>
            <person name="Xia D."/>
            <person name="Armstrong S.D."/>
            <person name="Fang Y."/>
            <person name="Donnelly M.J."/>
            <person name="Kadowaki T."/>
            <person name="McGarry J.W."/>
            <person name="Darby A.C."/>
            <person name="Makepeace B.L."/>
        </authorList>
    </citation>
    <scope>NUCLEOTIDE SEQUENCE [LARGE SCALE GENOMIC DNA]</scope>
    <source>
        <strain evidence="8">UoL-UT</strain>
    </source>
</reference>
<dbReference type="InterPro" id="IPR010526">
    <property type="entry name" value="Na_trans_assoc_dom"/>
</dbReference>
<dbReference type="InterPro" id="IPR005821">
    <property type="entry name" value="Ion_trans_dom"/>
</dbReference>
<keyword evidence="3 5" id="KW-1133">Transmembrane helix</keyword>
<proteinExistence type="predicted"/>
<keyword evidence="8" id="KW-0813">Transport</keyword>
<evidence type="ECO:0000256" key="3">
    <source>
        <dbReference type="ARBA" id="ARBA00022989"/>
    </source>
</evidence>
<dbReference type="VEuPathDB" id="VectorBase:LDEU011028"/>
<keyword evidence="8" id="KW-0407">Ion channel</keyword>
<evidence type="ECO:0000256" key="2">
    <source>
        <dbReference type="ARBA" id="ARBA00022692"/>
    </source>
</evidence>
<dbReference type="GO" id="GO:0001518">
    <property type="term" value="C:voltage-gated sodium channel complex"/>
    <property type="evidence" value="ECO:0007669"/>
    <property type="project" value="InterPro"/>
</dbReference>
<dbReference type="InterPro" id="IPR043203">
    <property type="entry name" value="VGCC_Ca_Na"/>
</dbReference>
<dbReference type="FunFam" id="1.20.120.350:FF:000003">
    <property type="entry name" value="Voltage-dependent sodium channel"/>
    <property type="match status" value="1"/>
</dbReference>
<dbReference type="Gene3D" id="1.20.120.350">
    <property type="entry name" value="Voltage-gated potassium channels. Chain C"/>
    <property type="match status" value="1"/>
</dbReference>
<dbReference type="Pfam" id="PF00520">
    <property type="entry name" value="Ion_trans"/>
    <property type="match status" value="1"/>
</dbReference>
<evidence type="ECO:0000259" key="7">
    <source>
        <dbReference type="Pfam" id="PF06512"/>
    </source>
</evidence>
<evidence type="ECO:0000256" key="5">
    <source>
        <dbReference type="SAM" id="Phobius"/>
    </source>
</evidence>
<dbReference type="GO" id="GO:0005248">
    <property type="term" value="F:voltage-gated sodium channel activity"/>
    <property type="evidence" value="ECO:0007669"/>
    <property type="project" value="InterPro"/>
</dbReference>
<feature type="non-terminal residue" evidence="8">
    <location>
        <position position="221"/>
    </location>
</feature>
<dbReference type="Proteomes" id="UP000288716">
    <property type="component" value="Unassembled WGS sequence"/>
</dbReference>
<comment type="caution">
    <text evidence="8">The sequence shown here is derived from an EMBL/GenBank/DDBJ whole genome shotgun (WGS) entry which is preliminary data.</text>
</comment>
<dbReference type="Pfam" id="PF06512">
    <property type="entry name" value="Na_trans_assoc"/>
    <property type="match status" value="1"/>
</dbReference>
<organism evidence="8 9">
    <name type="scientific">Leptotrombidium deliense</name>
    <dbReference type="NCBI Taxonomy" id="299467"/>
    <lineage>
        <taxon>Eukaryota</taxon>
        <taxon>Metazoa</taxon>
        <taxon>Ecdysozoa</taxon>
        <taxon>Arthropoda</taxon>
        <taxon>Chelicerata</taxon>
        <taxon>Arachnida</taxon>
        <taxon>Acari</taxon>
        <taxon>Acariformes</taxon>
        <taxon>Trombidiformes</taxon>
        <taxon>Prostigmata</taxon>
        <taxon>Anystina</taxon>
        <taxon>Parasitengona</taxon>
        <taxon>Trombiculoidea</taxon>
        <taxon>Trombiculidae</taxon>
        <taxon>Leptotrombidium</taxon>
    </lineage>
</organism>
<feature type="transmembrane region" description="Helical" evidence="5">
    <location>
        <begin position="138"/>
        <end position="157"/>
    </location>
</feature>
<dbReference type="InterPro" id="IPR027359">
    <property type="entry name" value="Volt_channel_dom_sf"/>
</dbReference>
<feature type="domain" description="Sodium ion transport-associated" evidence="7">
    <location>
        <begin position="9"/>
        <end position="92"/>
    </location>
</feature>